<evidence type="ECO:0000313" key="2">
    <source>
        <dbReference type="EMBL" id="KAK0391912.1"/>
    </source>
</evidence>
<comment type="caution">
    <text evidence="2">The sequence shown here is derived from an EMBL/GenBank/DDBJ whole genome shotgun (WGS) entry which is preliminary data.</text>
</comment>
<feature type="compositionally biased region" description="Basic residues" evidence="1">
    <location>
        <begin position="29"/>
        <end position="39"/>
    </location>
</feature>
<reference evidence="2" key="1">
    <citation type="submission" date="2022-10" db="EMBL/GenBank/DDBJ databases">
        <title>Determination and structural analysis of whole genome sequence of Sarocladium strictum F4-1.</title>
        <authorList>
            <person name="Hu L."/>
            <person name="Jiang Y."/>
        </authorList>
    </citation>
    <scope>NUCLEOTIDE SEQUENCE</scope>
    <source>
        <strain evidence="2">F4-1</strain>
    </source>
</reference>
<feature type="region of interest" description="Disordered" evidence="1">
    <location>
        <begin position="29"/>
        <end position="74"/>
    </location>
</feature>
<accession>A0AA39GQX2</accession>
<sequence length="359" mass="40364">MTFRRRLFGAVLDFFSCRTARMKKRAIKRRQKQEKKQKQAQRCQAEPRQLPKTAYGRRPAWPQARLSQRLQKDEETASVGLLSQDKVRQNWENTGKIPGAQHAALPSKPASVRQANRGTRRGPELEPATTGMNPATVREVINIIGRVLEHVPYAICGQAAMVYYGNEYYEPPHVSILVPDASRDVVRCWAVAQGLNSVPGQPNCFTVVTRDGLFRSVRVKIIKDSSFDSVITFKATTSKARLMTLPGLANQIARAYVADLKSQTSQRRQQGFARDMRWVLRRIAAVRADEHWLSPETAKEVLKAEFWLPFTSSFPETVLMFAHAGLDVDEDGCLMDDGCYGGQVSPRRGGELTGSLWAF</sequence>
<name>A0AA39GQX2_SARSR</name>
<dbReference type="AlphaFoldDB" id="A0AA39GQX2"/>
<dbReference type="Proteomes" id="UP001175261">
    <property type="component" value="Unassembled WGS sequence"/>
</dbReference>
<proteinExistence type="predicted"/>
<dbReference type="EMBL" id="JAPDFR010000001">
    <property type="protein sequence ID" value="KAK0391912.1"/>
    <property type="molecule type" value="Genomic_DNA"/>
</dbReference>
<keyword evidence="3" id="KW-1185">Reference proteome</keyword>
<evidence type="ECO:0000256" key="1">
    <source>
        <dbReference type="SAM" id="MobiDB-lite"/>
    </source>
</evidence>
<organism evidence="2 3">
    <name type="scientific">Sarocladium strictum</name>
    <name type="common">Black bundle disease fungus</name>
    <name type="synonym">Acremonium strictum</name>
    <dbReference type="NCBI Taxonomy" id="5046"/>
    <lineage>
        <taxon>Eukaryota</taxon>
        <taxon>Fungi</taxon>
        <taxon>Dikarya</taxon>
        <taxon>Ascomycota</taxon>
        <taxon>Pezizomycotina</taxon>
        <taxon>Sordariomycetes</taxon>
        <taxon>Hypocreomycetidae</taxon>
        <taxon>Hypocreales</taxon>
        <taxon>Sarocladiaceae</taxon>
        <taxon>Sarocladium</taxon>
    </lineage>
</organism>
<evidence type="ECO:0000313" key="3">
    <source>
        <dbReference type="Proteomes" id="UP001175261"/>
    </source>
</evidence>
<feature type="region of interest" description="Disordered" evidence="1">
    <location>
        <begin position="97"/>
        <end position="132"/>
    </location>
</feature>
<protein>
    <submittedName>
        <fullName evidence="2">Uncharacterized protein</fullName>
    </submittedName>
</protein>
<gene>
    <name evidence="2" type="ORF">NLU13_1410</name>
</gene>